<keyword evidence="3" id="KW-0808">Transferase</keyword>
<name>J9DZL4_9PROT</name>
<keyword evidence="4" id="KW-1185">Reference proteome</keyword>
<sequence length="381" mass="40909">MTDVGIIGVGIHPFGRTEGRSGIDMGIYAVREALSDCNLNWEDVQFAYGGSDASGNADTMVKQLGLSGVQFVNVKNGCATGGSALYAVASTIKAGEYDIGLAVGFDKHPRGAFNPLPEEWGLPDWYGAQGYMLTTQFFAMKIKRYMHDFNISDLSLGRISEKSFANAEHAEHAWRRSPVSLEEIMESPMVNDPLRKYMFCSPAEGGVALILASEKKAREIGAPFVKLDAAIMRTRPQGSFEVFATSVDNDIDGSATRLASQAAFELAGIGPEDFDLAQIQDTDSGTEIIHMAENGLCADGEQEQWLAEGKTLLNGKLPINTDGGCIACGEPIGASGLRQVYENVVQLRGQAGARQVQNDPRVAYSHVYGAPGVSAVTILRK</sequence>
<dbReference type="PATRIC" id="fig|1220535.3.peg.929"/>
<dbReference type="EMBL" id="ALYF01000003">
    <property type="protein sequence ID" value="EJW21139.1"/>
    <property type="molecule type" value="Genomic_DNA"/>
</dbReference>
<evidence type="ECO:0000313" key="4">
    <source>
        <dbReference type="Proteomes" id="UP000004836"/>
    </source>
</evidence>
<dbReference type="PANTHER" id="PTHR42870">
    <property type="entry name" value="ACETYL-COA C-ACETYLTRANSFERASE"/>
    <property type="match status" value="1"/>
</dbReference>
<evidence type="ECO:0000259" key="1">
    <source>
        <dbReference type="Pfam" id="PF00108"/>
    </source>
</evidence>
<dbReference type="OrthoDB" id="9785768at2"/>
<dbReference type="InterPro" id="IPR020616">
    <property type="entry name" value="Thiolase_N"/>
</dbReference>
<dbReference type="GO" id="GO:0003988">
    <property type="term" value="F:acetyl-CoA C-acyltransferase activity"/>
    <property type="evidence" value="ECO:0007669"/>
    <property type="project" value="UniProtKB-ARBA"/>
</dbReference>
<dbReference type="PIRSF" id="PIRSF000429">
    <property type="entry name" value="Ac-CoA_Ac_transf"/>
    <property type="match status" value="1"/>
</dbReference>
<dbReference type="InterPro" id="IPR016039">
    <property type="entry name" value="Thiolase-like"/>
</dbReference>
<dbReference type="AlphaFoldDB" id="J9DZL4"/>
<dbReference type="InterPro" id="IPR002155">
    <property type="entry name" value="Thiolase"/>
</dbReference>
<dbReference type="SUPFAM" id="SSF53901">
    <property type="entry name" value="Thiolase-like"/>
    <property type="match status" value="2"/>
</dbReference>
<dbReference type="PANTHER" id="PTHR42870:SF1">
    <property type="entry name" value="NON-SPECIFIC LIPID-TRANSFER PROTEIN-LIKE 2"/>
    <property type="match status" value="1"/>
</dbReference>
<protein>
    <submittedName>
        <fullName evidence="3">Acetyl-CoA acetyltransferase-like protein</fullName>
    </submittedName>
</protein>
<reference evidence="3 4" key="1">
    <citation type="journal article" date="2012" name="J. Bacteriol.">
        <title>Genome Sequence of Strain IMCC14465, Isolated from the East Sea, Belonging to the PS1 Clade of Alphaproteobacteria.</title>
        <authorList>
            <person name="Yang S.J."/>
            <person name="Kang I."/>
            <person name="Cho J.C."/>
        </authorList>
    </citation>
    <scope>NUCLEOTIDE SEQUENCE [LARGE SCALE GENOMIC DNA]</scope>
    <source>
        <strain evidence="3 4">IMCC14465</strain>
    </source>
</reference>
<dbReference type="Proteomes" id="UP000004836">
    <property type="component" value="Unassembled WGS sequence"/>
</dbReference>
<dbReference type="CDD" id="cd00829">
    <property type="entry name" value="SCP-x_thiolase"/>
    <property type="match status" value="1"/>
</dbReference>
<dbReference type="InterPro" id="IPR055140">
    <property type="entry name" value="Thiolase_C_2"/>
</dbReference>
<feature type="domain" description="Thiolase C-terminal" evidence="2">
    <location>
        <begin position="248"/>
        <end position="378"/>
    </location>
</feature>
<dbReference type="Gene3D" id="3.40.47.10">
    <property type="match status" value="1"/>
</dbReference>
<organism evidence="3 4">
    <name type="scientific">alpha proteobacterium IMCC14465</name>
    <dbReference type="NCBI Taxonomy" id="1220535"/>
    <lineage>
        <taxon>Bacteria</taxon>
        <taxon>Pseudomonadati</taxon>
        <taxon>Pseudomonadota</taxon>
        <taxon>Alphaproteobacteria</taxon>
        <taxon>PS1 clade</taxon>
    </lineage>
</organism>
<accession>J9DZL4</accession>
<feature type="domain" description="Thiolase N-terminal" evidence="1">
    <location>
        <begin position="13"/>
        <end position="107"/>
    </location>
</feature>
<evidence type="ECO:0000313" key="3">
    <source>
        <dbReference type="EMBL" id="EJW21139.1"/>
    </source>
</evidence>
<dbReference type="eggNOG" id="COG0183">
    <property type="taxonomic scope" value="Bacteria"/>
</dbReference>
<gene>
    <name evidence="3" type="ORF">IMCC14465_09350</name>
</gene>
<proteinExistence type="predicted"/>
<comment type="caution">
    <text evidence="3">The sequence shown here is derived from an EMBL/GenBank/DDBJ whole genome shotgun (WGS) entry which is preliminary data.</text>
</comment>
<dbReference type="Pfam" id="PF22691">
    <property type="entry name" value="Thiolase_C_1"/>
    <property type="match status" value="1"/>
</dbReference>
<evidence type="ECO:0000259" key="2">
    <source>
        <dbReference type="Pfam" id="PF22691"/>
    </source>
</evidence>
<dbReference type="STRING" id="1220535.IMCC14465_09350"/>
<dbReference type="Pfam" id="PF00108">
    <property type="entry name" value="Thiolase_N"/>
    <property type="match status" value="1"/>
</dbReference>